<accession>A0ABV3Z7L4</accession>
<gene>
    <name evidence="2" type="ORF">QTN47_00015</name>
</gene>
<feature type="chain" id="PRO_5047498270" evidence="1">
    <location>
        <begin position="22"/>
        <end position="334"/>
    </location>
</feature>
<keyword evidence="1" id="KW-0732">Signal</keyword>
<name>A0ABV3Z7L4_9BACT</name>
<evidence type="ECO:0000313" key="2">
    <source>
        <dbReference type="EMBL" id="MEX6685853.1"/>
    </source>
</evidence>
<proteinExistence type="predicted"/>
<comment type="caution">
    <text evidence="2">The sequence shown here is derived from an EMBL/GenBank/DDBJ whole genome shotgun (WGS) entry which is preliminary data.</text>
</comment>
<organism evidence="2 3">
    <name type="scientific">Danxiaibacter flavus</name>
    <dbReference type="NCBI Taxonomy" id="3049108"/>
    <lineage>
        <taxon>Bacteria</taxon>
        <taxon>Pseudomonadati</taxon>
        <taxon>Bacteroidota</taxon>
        <taxon>Chitinophagia</taxon>
        <taxon>Chitinophagales</taxon>
        <taxon>Chitinophagaceae</taxon>
        <taxon>Danxiaibacter</taxon>
    </lineage>
</organism>
<feature type="signal peptide" evidence="1">
    <location>
        <begin position="1"/>
        <end position="21"/>
    </location>
</feature>
<evidence type="ECO:0000256" key="1">
    <source>
        <dbReference type="SAM" id="SignalP"/>
    </source>
</evidence>
<dbReference type="EMBL" id="JAULBC010000001">
    <property type="protein sequence ID" value="MEX6685853.1"/>
    <property type="molecule type" value="Genomic_DNA"/>
</dbReference>
<protein>
    <submittedName>
        <fullName evidence="2">Uncharacterized protein</fullName>
    </submittedName>
</protein>
<reference evidence="2 3" key="1">
    <citation type="submission" date="2023-07" db="EMBL/GenBank/DDBJ databases">
        <authorList>
            <person name="Lian W.-H."/>
        </authorList>
    </citation>
    <scope>NUCLEOTIDE SEQUENCE [LARGE SCALE GENOMIC DNA]</scope>
    <source>
        <strain evidence="2 3">SYSU DXS3180</strain>
    </source>
</reference>
<evidence type="ECO:0000313" key="3">
    <source>
        <dbReference type="Proteomes" id="UP001560573"/>
    </source>
</evidence>
<keyword evidence="3" id="KW-1185">Reference proteome</keyword>
<sequence>MKRLLKMILLILGLNSNTLHAQVGMMTNSPSKSAALDLSKSNKGLLIPKISLQNTSDVSAINGNNPASFLLVYNTNETITGAGAAGVGFYYWESGLWKKLITYSNVNDSTWHLQGNTGTNTQNFLGASNGSDLVVKTNNTEKFRIASDGKVGIGTGTPQYNLEVTGDTRITSDFYLGTTARAPQSGTAQLVRDNVTGQVFTVAASSGSSKAYNYVKYTVRNVKQDLLSDFDTKISSTDYTVMIVGSSFAASQGMKMLPSYNGTFAYQSLYAQSSGGTWHLKADYVGGTTFDNSNGNWDIYCLVINNALVVDLPDQVLDMQGNTTGSFTSAPGGL</sequence>
<dbReference type="RefSeq" id="WP_369327242.1">
    <property type="nucleotide sequence ID" value="NZ_JAULBC010000001.1"/>
</dbReference>
<dbReference type="Proteomes" id="UP001560573">
    <property type="component" value="Unassembled WGS sequence"/>
</dbReference>